<gene>
    <name evidence="1" type="ORF">LCGC14_2327220</name>
</gene>
<protein>
    <submittedName>
        <fullName evidence="1">Uncharacterized protein</fullName>
    </submittedName>
</protein>
<evidence type="ECO:0000313" key="1">
    <source>
        <dbReference type="EMBL" id="KKL48269.1"/>
    </source>
</evidence>
<dbReference type="EMBL" id="LAZR01033374">
    <property type="protein sequence ID" value="KKL48269.1"/>
    <property type="molecule type" value="Genomic_DNA"/>
</dbReference>
<dbReference type="AlphaFoldDB" id="A0A0F9CGQ3"/>
<sequence>MDNESPPSIQDPLVELARERLVRRLDVEDAFNLRAADLVADLKARLEIGDQESSETQRRHALEMQRQRNQALATNRMLREQRDELVAMHLLIDPDFDADAVFKEVADKHPGAVNPMAHKKRVDDEA</sequence>
<organism evidence="1">
    <name type="scientific">marine sediment metagenome</name>
    <dbReference type="NCBI Taxonomy" id="412755"/>
    <lineage>
        <taxon>unclassified sequences</taxon>
        <taxon>metagenomes</taxon>
        <taxon>ecological metagenomes</taxon>
    </lineage>
</organism>
<accession>A0A0F9CGQ3</accession>
<name>A0A0F9CGQ3_9ZZZZ</name>
<proteinExistence type="predicted"/>
<reference evidence="1" key="1">
    <citation type="journal article" date="2015" name="Nature">
        <title>Complex archaea that bridge the gap between prokaryotes and eukaryotes.</title>
        <authorList>
            <person name="Spang A."/>
            <person name="Saw J.H."/>
            <person name="Jorgensen S.L."/>
            <person name="Zaremba-Niedzwiedzka K."/>
            <person name="Martijn J."/>
            <person name="Lind A.E."/>
            <person name="van Eijk R."/>
            <person name="Schleper C."/>
            <person name="Guy L."/>
            <person name="Ettema T.J."/>
        </authorList>
    </citation>
    <scope>NUCLEOTIDE SEQUENCE</scope>
</reference>
<comment type="caution">
    <text evidence="1">The sequence shown here is derived from an EMBL/GenBank/DDBJ whole genome shotgun (WGS) entry which is preliminary data.</text>
</comment>